<dbReference type="InterPro" id="IPR012910">
    <property type="entry name" value="Plug_dom"/>
</dbReference>
<protein>
    <submittedName>
        <fullName evidence="10">TonB-linked outer membrane protein, SusC/RagA family</fullName>
    </submittedName>
</protein>
<evidence type="ECO:0000313" key="10">
    <source>
        <dbReference type="EMBL" id="SDB76956.1"/>
    </source>
</evidence>
<evidence type="ECO:0000256" key="7">
    <source>
        <dbReference type="ARBA" id="ARBA00023237"/>
    </source>
</evidence>
<dbReference type="SUPFAM" id="SSF56935">
    <property type="entry name" value="Porins"/>
    <property type="match status" value="1"/>
</dbReference>
<organism evidence="10 11">
    <name type="scientific">Bacteroides ovatus</name>
    <dbReference type="NCBI Taxonomy" id="28116"/>
    <lineage>
        <taxon>Bacteria</taxon>
        <taxon>Pseudomonadati</taxon>
        <taxon>Bacteroidota</taxon>
        <taxon>Bacteroidia</taxon>
        <taxon>Bacteroidales</taxon>
        <taxon>Bacteroidaceae</taxon>
        <taxon>Bacteroides</taxon>
    </lineage>
</organism>
<dbReference type="GO" id="GO:0044718">
    <property type="term" value="P:siderophore transmembrane transport"/>
    <property type="evidence" value="ECO:0007669"/>
    <property type="project" value="TreeGrafter"/>
</dbReference>
<keyword evidence="2 8" id="KW-0813">Transport</keyword>
<evidence type="ECO:0000256" key="3">
    <source>
        <dbReference type="ARBA" id="ARBA00022452"/>
    </source>
</evidence>
<dbReference type="InterPro" id="IPR036942">
    <property type="entry name" value="Beta-barrel_TonB_sf"/>
</dbReference>
<dbReference type="Gene3D" id="2.40.170.20">
    <property type="entry name" value="TonB-dependent receptor, beta-barrel domain"/>
    <property type="match status" value="1"/>
</dbReference>
<evidence type="ECO:0000256" key="5">
    <source>
        <dbReference type="ARBA" id="ARBA00022729"/>
    </source>
</evidence>
<dbReference type="InterPro" id="IPR023997">
    <property type="entry name" value="TonB-dep_OMP_SusC/RagA_CS"/>
</dbReference>
<dbReference type="InterPro" id="IPR039426">
    <property type="entry name" value="TonB-dep_rcpt-like"/>
</dbReference>
<dbReference type="EMBL" id="FMYE01000015">
    <property type="protein sequence ID" value="SDB76956.1"/>
    <property type="molecule type" value="Genomic_DNA"/>
</dbReference>
<feature type="domain" description="TonB-dependent receptor plug" evidence="9">
    <location>
        <begin position="159"/>
        <end position="287"/>
    </location>
</feature>
<dbReference type="Gene3D" id="2.60.40.1120">
    <property type="entry name" value="Carboxypeptidase-like, regulatory domain"/>
    <property type="match status" value="1"/>
</dbReference>
<keyword evidence="4 8" id="KW-0812">Transmembrane</keyword>
<dbReference type="SUPFAM" id="SSF49464">
    <property type="entry name" value="Carboxypeptidase regulatory domain-like"/>
    <property type="match status" value="1"/>
</dbReference>
<keyword evidence="7 8" id="KW-0998">Cell outer membrane</keyword>
<dbReference type="FunFam" id="2.60.40.1120:FF:000003">
    <property type="entry name" value="Outer membrane protein Omp121"/>
    <property type="match status" value="1"/>
</dbReference>
<reference evidence="10 11" key="1">
    <citation type="submission" date="2016-10" db="EMBL/GenBank/DDBJ databases">
        <authorList>
            <person name="de Groot N.N."/>
        </authorList>
    </citation>
    <scope>NUCLEOTIDE SEQUENCE [LARGE SCALE GENOMIC DNA]</scope>
    <source>
        <strain evidence="10 11">NLAE-zl-C500</strain>
    </source>
</reference>
<name>A0A1G6G6Z2_BACOV</name>
<dbReference type="InterPro" id="IPR023996">
    <property type="entry name" value="TonB-dep_OMP_SusC/RagA"/>
</dbReference>
<keyword evidence="3 8" id="KW-1134">Transmembrane beta strand</keyword>
<evidence type="ECO:0000256" key="4">
    <source>
        <dbReference type="ARBA" id="ARBA00022692"/>
    </source>
</evidence>
<evidence type="ECO:0000313" key="11">
    <source>
        <dbReference type="Proteomes" id="UP000183670"/>
    </source>
</evidence>
<dbReference type="NCBIfam" id="TIGR04057">
    <property type="entry name" value="SusC_RagA_signa"/>
    <property type="match status" value="1"/>
</dbReference>
<proteinExistence type="inferred from homology"/>
<keyword evidence="5" id="KW-0732">Signal</keyword>
<dbReference type="AlphaFoldDB" id="A0A1G6G6Z2"/>
<evidence type="ECO:0000256" key="2">
    <source>
        <dbReference type="ARBA" id="ARBA00022448"/>
    </source>
</evidence>
<dbReference type="Gene3D" id="2.170.130.10">
    <property type="entry name" value="TonB-dependent receptor, plug domain"/>
    <property type="match status" value="1"/>
</dbReference>
<evidence type="ECO:0000256" key="6">
    <source>
        <dbReference type="ARBA" id="ARBA00023136"/>
    </source>
</evidence>
<dbReference type="Pfam" id="PF07715">
    <property type="entry name" value="Plug"/>
    <property type="match status" value="1"/>
</dbReference>
<comment type="subcellular location">
    <subcellularLocation>
        <location evidence="1 8">Cell outer membrane</location>
        <topology evidence="1 8">Multi-pass membrane protein</topology>
    </subcellularLocation>
</comment>
<dbReference type="PROSITE" id="PS52016">
    <property type="entry name" value="TONB_DEPENDENT_REC_3"/>
    <property type="match status" value="1"/>
</dbReference>
<dbReference type="NCBIfam" id="TIGR04056">
    <property type="entry name" value="OMP_RagA_SusC"/>
    <property type="match status" value="1"/>
</dbReference>
<keyword evidence="6 8" id="KW-0472">Membrane</keyword>
<dbReference type="PANTHER" id="PTHR30069">
    <property type="entry name" value="TONB-DEPENDENT OUTER MEMBRANE RECEPTOR"/>
    <property type="match status" value="1"/>
</dbReference>
<gene>
    <name evidence="10" type="ORF">SAMN05192581_101535</name>
</gene>
<dbReference type="GO" id="GO:0009279">
    <property type="term" value="C:cell outer membrane"/>
    <property type="evidence" value="ECO:0007669"/>
    <property type="project" value="UniProtKB-SubCell"/>
</dbReference>
<comment type="similarity">
    <text evidence="8">Belongs to the TonB-dependent receptor family.</text>
</comment>
<evidence type="ECO:0000256" key="8">
    <source>
        <dbReference type="PROSITE-ProRule" id="PRU01360"/>
    </source>
</evidence>
<dbReference type="GO" id="GO:0015344">
    <property type="term" value="F:siderophore uptake transmembrane transporter activity"/>
    <property type="evidence" value="ECO:0007669"/>
    <property type="project" value="TreeGrafter"/>
</dbReference>
<evidence type="ECO:0000256" key="1">
    <source>
        <dbReference type="ARBA" id="ARBA00004571"/>
    </source>
</evidence>
<evidence type="ECO:0000259" key="9">
    <source>
        <dbReference type="Pfam" id="PF07715"/>
    </source>
</evidence>
<dbReference type="PANTHER" id="PTHR30069:SF29">
    <property type="entry name" value="HEMOGLOBIN AND HEMOGLOBIN-HAPTOGLOBIN-BINDING PROTEIN 1-RELATED"/>
    <property type="match status" value="1"/>
</dbReference>
<dbReference type="Pfam" id="PF13715">
    <property type="entry name" value="CarbopepD_reg_2"/>
    <property type="match status" value="1"/>
</dbReference>
<accession>A0A1G6G6Z2</accession>
<dbReference type="Proteomes" id="UP000183670">
    <property type="component" value="Unassembled WGS sequence"/>
</dbReference>
<dbReference type="InterPro" id="IPR008969">
    <property type="entry name" value="CarboxyPept-like_regulatory"/>
</dbReference>
<dbReference type="InterPro" id="IPR037066">
    <property type="entry name" value="Plug_dom_sf"/>
</dbReference>
<sequence>MRKNARFKIISYFCGVMNKQYFIISLRKEVFVSCFLMGLFFLEGGNCYASEQQVLRGTIEVPSDNNTVRGRVIDIYGEPLIGATIREKGGTNGTVTDIDGKFFLSVPDSAVLQVSFVGYKTVEVNVTGRNVLEIRLQEDAVMLEHVIVTALGLEKDEATLAYSVQKIKGEELNRVKEVNMIAALAGKAAGVQINKNSSGMGGSAKVSLRGIRSVSGDNQPLYVIDGVPMSNTSSEQAYSAIGGTANAGNRDGGDGISNLNPEDVESISILKGAPAAALYGSMAANGVILITTKKGNSAGQRNINFSTGLTFEKAFSMPKMQNRYGVSDVVDSWGEKENLMAYDNLNDFFRTGLTSMTSVSISYGNENLQTYFSYANTTGKGIIDKNKLKKHNINLRETATMFDKRLKLDGSVNVMKQTVENKPVSGGFYMNPLVGLYRFPRGEDLSYYKDHFETYDEERKLGVQNWHTFTEDFEQNPYWITNRIQSKETRTRVILSLSANFKVNDWLTIQARGNMDYWADKLRQKFYASTATALCGANGRYIEMDYQETQMYGDVMAMVKKTWGDFTLDAAIGGSINDKVVNSTRYDSKNASLKFANVFNIANIVMNSSASIDQRIDQRRQLQSIFGTAQIGYKEKLFLDLTARNDWASTLSYTKHEKSGFAYPSVGLSMLLDKWVKLPEWVSFAKLRGAYSKVGNDIPPFITNSFSHINAGGEIQANDAAPFKDMEPEMTHAIEFGTEWRFFQHRLGVNLTYYRTNTYNQFFKLPALAGDKYAYRYVNAGNIQNRGWELTLNGTPVLTPDFNWKTSVNFSTNKNKIVKLHEDLKEMIYGPTSFSSSYAMKLIKGGSIGDIYGKAFVRDDAGNIVYETEGDNKGLPLVEGDGNTVKVGNANPVFMMGWDHTFSYKGFTLYFLLDWRYGGKVLSQTQAEMDLYGVSEITADARDRGYVMLDGQRIDNVKGFYKIVGGRAGVTEYYMYDATNLRLREVSLSYNFSKKWIQKTKVLKDVQLSFVARNLCFLYKKAPFDPDLVLSTGNDNQGIEVFGMPTTRSLGFTLKCEF</sequence>